<dbReference type="GO" id="GO:0004198">
    <property type="term" value="F:calcium-dependent cysteine-type endopeptidase activity"/>
    <property type="evidence" value="ECO:0007669"/>
    <property type="project" value="InterPro"/>
</dbReference>
<dbReference type="AlphaFoldDB" id="R7UUX7"/>
<evidence type="ECO:0000256" key="6">
    <source>
        <dbReference type="PROSITE-ProRule" id="PRU00239"/>
    </source>
</evidence>
<dbReference type="PRINTS" id="PR00704">
    <property type="entry name" value="CALPAIN"/>
</dbReference>
<evidence type="ECO:0000256" key="5">
    <source>
        <dbReference type="PIRSR" id="PIRSR622684-1"/>
    </source>
</evidence>
<dbReference type="SUPFAM" id="SSF49758">
    <property type="entry name" value="Calpain large subunit, middle domain (domain III)"/>
    <property type="match status" value="1"/>
</dbReference>
<evidence type="ECO:0000256" key="1">
    <source>
        <dbReference type="ARBA" id="ARBA00007623"/>
    </source>
</evidence>
<dbReference type="InterPro" id="IPR000169">
    <property type="entry name" value="Pept_cys_AS"/>
</dbReference>
<keyword evidence="4 6" id="KW-0788">Thiol protease</keyword>
<reference evidence="10" key="1">
    <citation type="submission" date="2012-12" db="EMBL/GenBank/DDBJ databases">
        <authorList>
            <person name="Hellsten U."/>
            <person name="Grimwood J."/>
            <person name="Chapman J.A."/>
            <person name="Shapiro H."/>
            <person name="Aerts A."/>
            <person name="Otillar R.P."/>
            <person name="Terry A.Y."/>
            <person name="Boore J.L."/>
            <person name="Simakov O."/>
            <person name="Marletaz F."/>
            <person name="Cho S.-J."/>
            <person name="Edsinger-Gonzales E."/>
            <person name="Havlak P."/>
            <person name="Kuo D.-H."/>
            <person name="Larsson T."/>
            <person name="Lv J."/>
            <person name="Arendt D."/>
            <person name="Savage R."/>
            <person name="Osoegawa K."/>
            <person name="de Jong P."/>
            <person name="Lindberg D.R."/>
            <person name="Seaver E.C."/>
            <person name="Weisblat D.A."/>
            <person name="Putnam N.H."/>
            <person name="Grigoriev I.V."/>
            <person name="Rokhsar D.S."/>
        </authorList>
    </citation>
    <scope>NUCLEOTIDE SEQUENCE</scope>
    <source>
        <strain evidence="10">I ESC-2004</strain>
    </source>
</reference>
<keyword evidence="2 6" id="KW-0645">Protease</keyword>
<dbReference type="InterPro" id="IPR022684">
    <property type="entry name" value="Calpain_cysteine_protease"/>
</dbReference>
<dbReference type="SUPFAM" id="SSF54001">
    <property type="entry name" value="Cysteine proteinases"/>
    <property type="match status" value="1"/>
</dbReference>
<name>R7UUX7_CAPTE</name>
<dbReference type="Gene3D" id="2.60.120.380">
    <property type="match status" value="1"/>
</dbReference>
<comment type="similarity">
    <text evidence="1">Belongs to the peptidase C2 family.</text>
</comment>
<dbReference type="InterPro" id="IPR022682">
    <property type="entry name" value="Calpain_domain_III"/>
</dbReference>
<dbReference type="PROSITE" id="PS50203">
    <property type="entry name" value="CALPAIN_CAT"/>
    <property type="match status" value="1"/>
</dbReference>
<dbReference type="PANTHER" id="PTHR10183:SF433">
    <property type="entry name" value="CALPAIN-A-RELATED"/>
    <property type="match status" value="1"/>
</dbReference>
<dbReference type="GO" id="GO:0005737">
    <property type="term" value="C:cytoplasm"/>
    <property type="evidence" value="ECO:0007669"/>
    <property type="project" value="TreeGrafter"/>
</dbReference>
<dbReference type="GO" id="GO:0006508">
    <property type="term" value="P:proteolysis"/>
    <property type="evidence" value="ECO:0007669"/>
    <property type="project" value="UniProtKB-KW"/>
</dbReference>
<evidence type="ECO:0000256" key="4">
    <source>
        <dbReference type="ARBA" id="ARBA00022807"/>
    </source>
</evidence>
<dbReference type="SMART" id="SM00720">
    <property type="entry name" value="calpain_III"/>
    <property type="match status" value="1"/>
</dbReference>
<dbReference type="EnsemblMetazoa" id="CapteT98040">
    <property type="protein sequence ID" value="CapteP98040"/>
    <property type="gene ID" value="CapteG98040"/>
</dbReference>
<dbReference type="OMA" id="IATWKME"/>
<dbReference type="HOGENOM" id="CLU_010982_3_4_1"/>
<feature type="active site" evidence="5 6">
    <location>
        <position position="254"/>
    </location>
</feature>
<reference evidence="9" key="3">
    <citation type="submission" date="2015-06" db="UniProtKB">
        <authorList>
            <consortium name="EnsemblMetazoa"/>
        </authorList>
    </citation>
    <scope>IDENTIFICATION</scope>
</reference>
<keyword evidence="10" id="KW-1185">Reference proteome</keyword>
<organism evidence="8">
    <name type="scientific">Capitella teleta</name>
    <name type="common">Polychaete worm</name>
    <dbReference type="NCBI Taxonomy" id="283909"/>
    <lineage>
        <taxon>Eukaryota</taxon>
        <taxon>Metazoa</taxon>
        <taxon>Spiralia</taxon>
        <taxon>Lophotrochozoa</taxon>
        <taxon>Annelida</taxon>
        <taxon>Polychaeta</taxon>
        <taxon>Sedentaria</taxon>
        <taxon>Scolecida</taxon>
        <taxon>Capitellidae</taxon>
        <taxon>Capitella</taxon>
    </lineage>
</organism>
<proteinExistence type="inferred from homology"/>
<dbReference type="FunFam" id="3.90.70.10:FF:000001">
    <property type="entry name" value="Calpain-1 catalytic subunit"/>
    <property type="match status" value="1"/>
</dbReference>
<gene>
    <name evidence="8" type="ORF">CAPTEDRAFT_98040</name>
</gene>
<dbReference type="InterPro" id="IPR001300">
    <property type="entry name" value="Peptidase_C2_calpain_cat"/>
</dbReference>
<feature type="active site" evidence="5 6">
    <location>
        <position position="72"/>
    </location>
</feature>
<dbReference type="InterPro" id="IPR022683">
    <property type="entry name" value="Calpain_III"/>
</dbReference>
<evidence type="ECO:0000313" key="10">
    <source>
        <dbReference type="Proteomes" id="UP000014760"/>
    </source>
</evidence>
<dbReference type="SMART" id="SM00230">
    <property type="entry name" value="CysPc"/>
    <property type="match status" value="1"/>
</dbReference>
<accession>R7UUX7</accession>
<dbReference type="CDD" id="cd00044">
    <property type="entry name" value="CysPc"/>
    <property type="match status" value="1"/>
</dbReference>
<dbReference type="EMBL" id="KB300094">
    <property type="protein sequence ID" value="ELU07186.1"/>
    <property type="molecule type" value="Genomic_DNA"/>
</dbReference>
<reference evidence="8 10" key="2">
    <citation type="journal article" date="2013" name="Nature">
        <title>Insights into bilaterian evolution from three spiralian genomes.</title>
        <authorList>
            <person name="Simakov O."/>
            <person name="Marletaz F."/>
            <person name="Cho S.J."/>
            <person name="Edsinger-Gonzales E."/>
            <person name="Havlak P."/>
            <person name="Hellsten U."/>
            <person name="Kuo D.H."/>
            <person name="Larsson T."/>
            <person name="Lv J."/>
            <person name="Arendt D."/>
            <person name="Savage R."/>
            <person name="Osoegawa K."/>
            <person name="de Jong P."/>
            <person name="Grimwood J."/>
            <person name="Chapman J.A."/>
            <person name="Shapiro H."/>
            <person name="Aerts A."/>
            <person name="Otillar R.P."/>
            <person name="Terry A.Y."/>
            <person name="Boore J.L."/>
            <person name="Grigoriev I.V."/>
            <person name="Lindberg D.R."/>
            <person name="Seaver E.C."/>
            <person name="Weisblat D.A."/>
            <person name="Putnam N.H."/>
            <person name="Rokhsar D.S."/>
        </authorList>
    </citation>
    <scope>NUCLEOTIDE SEQUENCE</scope>
    <source>
        <strain evidence="8 10">I ESC-2004</strain>
    </source>
</reference>
<dbReference type="InterPro" id="IPR038765">
    <property type="entry name" value="Papain-like_cys_pep_sf"/>
</dbReference>
<dbReference type="EMBL" id="AMQN01001125">
    <property type="status" value="NOT_ANNOTATED_CDS"/>
    <property type="molecule type" value="Genomic_DNA"/>
</dbReference>
<evidence type="ECO:0000313" key="9">
    <source>
        <dbReference type="EnsemblMetazoa" id="CapteP98040"/>
    </source>
</evidence>
<evidence type="ECO:0000256" key="2">
    <source>
        <dbReference type="ARBA" id="ARBA00022670"/>
    </source>
</evidence>
<evidence type="ECO:0000313" key="8">
    <source>
        <dbReference type="EMBL" id="ELU07186.1"/>
    </source>
</evidence>
<evidence type="ECO:0000259" key="7">
    <source>
        <dbReference type="PROSITE" id="PS50203"/>
    </source>
</evidence>
<dbReference type="Pfam" id="PF01067">
    <property type="entry name" value="Calpain_III"/>
    <property type="match status" value="1"/>
</dbReference>
<dbReference type="Pfam" id="PF00648">
    <property type="entry name" value="Peptidase_C2"/>
    <property type="match status" value="1"/>
</dbReference>
<protein>
    <recommendedName>
        <fullName evidence="7">Calpain catalytic domain-containing protein</fullName>
    </recommendedName>
</protein>
<sequence>MTEYEELKRDLLRSGRLFSDPEFLPRAESIRKDGDVSSGIKWKRPKEISSDPKFIDKKSTRFDLDQGDLGDCWFIAGAASLAVSNRKLFERCVPHNQTFDDEDYAGIFMFRFWHFSAWTEVVIDDLLPTVNGRLLYAHNRDQPNEFWAALLEKAYAKLYGCYENIDGGHINDSLVDFTGGISEVIHLNEAPANLFQLMYRTLRMNSMVGCAINATSHREEDLGNGLYAGHAYSVTNIIQATVDGDVIQLIRLRNPWGRDEWKGAWSDYSPEWRKMTETMRKKIGLVKDDDGEFWMAFKDFVKEFDTAYFCHLYPDALTDEVAVDEKRNWWADVFHNKWVKGISAGGCGNAPDQDLFWRNPQFGIELFQSDDEDGDGKCSMVVSLMQKAETMQFGDLYISFFLYRVNETITDIILDGSNYEKQSLFLAKTPGTFRNMREVTSRYVLDPGYYVIIPCTFYPNKESDFLLRIYSEKQAEPEYV</sequence>
<dbReference type="InterPro" id="IPR036213">
    <property type="entry name" value="Calpain_III_sf"/>
</dbReference>
<evidence type="ECO:0000256" key="3">
    <source>
        <dbReference type="ARBA" id="ARBA00022801"/>
    </source>
</evidence>
<keyword evidence="3 6" id="KW-0378">Hydrolase</keyword>
<dbReference type="Proteomes" id="UP000014760">
    <property type="component" value="Unassembled WGS sequence"/>
</dbReference>
<dbReference type="Gene3D" id="3.90.70.10">
    <property type="entry name" value="Cysteine proteinases"/>
    <property type="match status" value="1"/>
</dbReference>
<feature type="domain" description="Calpain catalytic" evidence="7">
    <location>
        <begin position="17"/>
        <end position="313"/>
    </location>
</feature>
<dbReference type="STRING" id="283909.R7UUX7"/>
<dbReference type="PANTHER" id="PTHR10183">
    <property type="entry name" value="CALPAIN"/>
    <property type="match status" value="1"/>
</dbReference>
<dbReference type="OrthoDB" id="424753at2759"/>
<feature type="active site" evidence="5 6">
    <location>
        <position position="230"/>
    </location>
</feature>
<dbReference type="PROSITE" id="PS00139">
    <property type="entry name" value="THIOL_PROTEASE_CYS"/>
    <property type="match status" value="1"/>
</dbReference>